<feature type="signal peptide" evidence="2">
    <location>
        <begin position="1"/>
        <end position="19"/>
    </location>
</feature>
<feature type="chain" id="PRO_5020852243" evidence="2">
    <location>
        <begin position="20"/>
        <end position="204"/>
    </location>
</feature>
<dbReference type="PANTHER" id="PTHR43540">
    <property type="entry name" value="PEROXYUREIDOACRYLATE/UREIDOACRYLATE AMIDOHYDROLASE-RELATED"/>
    <property type="match status" value="1"/>
</dbReference>
<name>A0A4Q7VJ05_9BACT</name>
<accession>A0A4Q7VJ05</accession>
<evidence type="ECO:0000259" key="3">
    <source>
        <dbReference type="Pfam" id="PF00857"/>
    </source>
</evidence>
<dbReference type="RefSeq" id="WP_207224372.1">
    <property type="nucleotide sequence ID" value="NZ_SHKN01000001.1"/>
</dbReference>
<dbReference type="GO" id="GO:0016787">
    <property type="term" value="F:hydrolase activity"/>
    <property type="evidence" value="ECO:0007669"/>
    <property type="project" value="UniProtKB-KW"/>
</dbReference>
<proteinExistence type="predicted"/>
<dbReference type="Pfam" id="PF00857">
    <property type="entry name" value="Isochorismatase"/>
    <property type="match status" value="1"/>
</dbReference>
<dbReference type="PANTHER" id="PTHR43540:SF1">
    <property type="entry name" value="ISOCHORISMATASE HYDROLASE"/>
    <property type="match status" value="1"/>
</dbReference>
<comment type="caution">
    <text evidence="4">The sequence shown here is derived from an EMBL/GenBank/DDBJ whole genome shotgun (WGS) entry which is preliminary data.</text>
</comment>
<dbReference type="Gene3D" id="3.40.50.850">
    <property type="entry name" value="Isochorismatase-like"/>
    <property type="match status" value="1"/>
</dbReference>
<evidence type="ECO:0000256" key="2">
    <source>
        <dbReference type="SAM" id="SignalP"/>
    </source>
</evidence>
<gene>
    <name evidence="4" type="ORF">EV201_0789</name>
</gene>
<keyword evidence="5" id="KW-1185">Reference proteome</keyword>
<reference evidence="4 5" key="1">
    <citation type="submission" date="2019-02" db="EMBL/GenBank/DDBJ databases">
        <title>Genomic Encyclopedia of Type Strains, Phase IV (KMG-IV): sequencing the most valuable type-strain genomes for metagenomic binning, comparative biology and taxonomic classification.</title>
        <authorList>
            <person name="Goeker M."/>
        </authorList>
    </citation>
    <scope>NUCLEOTIDE SEQUENCE [LARGE SCALE GENOMIC DNA]</scope>
    <source>
        <strain evidence="4 5">DSM 28825</strain>
    </source>
</reference>
<feature type="domain" description="Isochorismatase-like" evidence="3">
    <location>
        <begin position="26"/>
        <end position="174"/>
    </location>
</feature>
<dbReference type="SUPFAM" id="SSF52499">
    <property type="entry name" value="Isochorismatase-like hydrolases"/>
    <property type="match status" value="1"/>
</dbReference>
<protein>
    <submittedName>
        <fullName evidence="4">Nicotinamidase-related amidase</fullName>
    </submittedName>
</protein>
<evidence type="ECO:0000256" key="1">
    <source>
        <dbReference type="ARBA" id="ARBA00022801"/>
    </source>
</evidence>
<dbReference type="Proteomes" id="UP000293562">
    <property type="component" value="Unassembled WGS sequence"/>
</dbReference>
<sequence>MKKTVVIAFFLISICSLKAQVKDMKTALVLIDIQNDYFKDGKMELYNPEKAGDNAKILLNAFRKNNMPVIHIQHLSTRAGSTFFIPKTLGAEINERVKPLNNEKIIIKHYPNSFRETNLWDYLKSMDIEKLVICGMMTHMCVDATVRAAKDYGFECLVVGDACATKNLEINHETVKASDVQKAFLSALNYFYASVVTTEQFLKQ</sequence>
<dbReference type="CDD" id="cd01014">
    <property type="entry name" value="nicotinamidase_related"/>
    <property type="match status" value="1"/>
</dbReference>
<evidence type="ECO:0000313" key="5">
    <source>
        <dbReference type="Proteomes" id="UP000293562"/>
    </source>
</evidence>
<keyword evidence="1" id="KW-0378">Hydrolase</keyword>
<dbReference type="InterPro" id="IPR000868">
    <property type="entry name" value="Isochorismatase-like_dom"/>
</dbReference>
<dbReference type="EMBL" id="SHKN01000001">
    <property type="protein sequence ID" value="RZT96156.1"/>
    <property type="molecule type" value="Genomic_DNA"/>
</dbReference>
<dbReference type="InterPro" id="IPR050272">
    <property type="entry name" value="Isochorismatase-like_hydrls"/>
</dbReference>
<dbReference type="InterPro" id="IPR036380">
    <property type="entry name" value="Isochorismatase-like_sf"/>
</dbReference>
<dbReference type="AlphaFoldDB" id="A0A4Q7VJ05"/>
<keyword evidence="2" id="KW-0732">Signal</keyword>
<evidence type="ECO:0000313" key="4">
    <source>
        <dbReference type="EMBL" id="RZT96156.1"/>
    </source>
</evidence>
<organism evidence="4 5">
    <name type="scientific">Ancylomarina subtilis</name>
    <dbReference type="NCBI Taxonomy" id="1639035"/>
    <lineage>
        <taxon>Bacteria</taxon>
        <taxon>Pseudomonadati</taxon>
        <taxon>Bacteroidota</taxon>
        <taxon>Bacteroidia</taxon>
        <taxon>Marinilabiliales</taxon>
        <taxon>Marinifilaceae</taxon>
        <taxon>Ancylomarina</taxon>
    </lineage>
</organism>